<gene>
    <name evidence="7" type="ORF">SEMRO_384_G131550.1</name>
</gene>
<dbReference type="Proteomes" id="UP001153069">
    <property type="component" value="Unassembled WGS sequence"/>
</dbReference>
<keyword evidence="5" id="KW-0472">Membrane</keyword>
<proteinExistence type="predicted"/>
<evidence type="ECO:0000256" key="5">
    <source>
        <dbReference type="ARBA" id="ARBA00023136"/>
    </source>
</evidence>
<comment type="subcellular location">
    <subcellularLocation>
        <location evidence="1">Cell membrane</location>
        <topology evidence="1">Multi-pass membrane protein</topology>
    </subcellularLocation>
</comment>
<comment type="caution">
    <text evidence="7">The sequence shown here is derived from an EMBL/GenBank/DDBJ whole genome shotgun (WGS) entry which is preliminary data.</text>
</comment>
<feature type="signal peptide" evidence="6">
    <location>
        <begin position="1"/>
        <end position="22"/>
    </location>
</feature>
<organism evidence="7 8">
    <name type="scientific">Seminavis robusta</name>
    <dbReference type="NCBI Taxonomy" id="568900"/>
    <lineage>
        <taxon>Eukaryota</taxon>
        <taxon>Sar</taxon>
        <taxon>Stramenopiles</taxon>
        <taxon>Ochrophyta</taxon>
        <taxon>Bacillariophyta</taxon>
        <taxon>Bacillariophyceae</taxon>
        <taxon>Bacillariophycidae</taxon>
        <taxon>Naviculales</taxon>
        <taxon>Naviculaceae</taxon>
        <taxon>Seminavis</taxon>
    </lineage>
</organism>
<keyword evidence="3" id="KW-0812">Transmembrane</keyword>
<name>A0A9N8DV62_9STRA</name>
<sequence length="235" mass="25633">MKTTSIGASILLISSCLLSAEGFAPKPLASQPQQNNQHVMLPSPRQHSSATALSMSKEETTWDRITGPKLFKTVTNWSGIHSVPLVPLRILTGLLMIHHGSEGGLGPANFGTPEFQGFIDYIVVPYFGFLPGPPEIWSAIHDYIEFFGGICLAAGFLTRPASLALLSTMMGAVYFHLSSVGAQGFPLGHVSNYSYDFEEPTLYALIFLMFWFNGAGPLSVDSIIYQNISQEEDEE</sequence>
<dbReference type="PANTHER" id="PTHR33452">
    <property type="entry name" value="OXIDOREDUCTASE CATD-RELATED"/>
    <property type="match status" value="1"/>
</dbReference>
<dbReference type="PROSITE" id="PS51257">
    <property type="entry name" value="PROKAR_LIPOPROTEIN"/>
    <property type="match status" value="1"/>
</dbReference>
<evidence type="ECO:0000313" key="7">
    <source>
        <dbReference type="EMBL" id="CAB9509316.1"/>
    </source>
</evidence>
<keyword evidence="2" id="KW-1003">Cell membrane</keyword>
<accession>A0A9N8DV62</accession>
<evidence type="ECO:0000256" key="1">
    <source>
        <dbReference type="ARBA" id="ARBA00004651"/>
    </source>
</evidence>
<evidence type="ECO:0000256" key="3">
    <source>
        <dbReference type="ARBA" id="ARBA00022692"/>
    </source>
</evidence>
<reference evidence="7" key="1">
    <citation type="submission" date="2020-06" db="EMBL/GenBank/DDBJ databases">
        <authorList>
            <consortium name="Plant Systems Biology data submission"/>
        </authorList>
    </citation>
    <scope>NUCLEOTIDE SEQUENCE</scope>
    <source>
        <strain evidence="7">D6</strain>
    </source>
</reference>
<dbReference type="InterPro" id="IPR051907">
    <property type="entry name" value="DoxX-like_oxidoreductase"/>
</dbReference>
<evidence type="ECO:0000256" key="4">
    <source>
        <dbReference type="ARBA" id="ARBA00022989"/>
    </source>
</evidence>
<keyword evidence="4" id="KW-1133">Transmembrane helix</keyword>
<dbReference type="OrthoDB" id="37257at2759"/>
<evidence type="ECO:0000256" key="6">
    <source>
        <dbReference type="SAM" id="SignalP"/>
    </source>
</evidence>
<dbReference type="GO" id="GO:0005886">
    <property type="term" value="C:plasma membrane"/>
    <property type="evidence" value="ECO:0007669"/>
    <property type="project" value="UniProtKB-SubCell"/>
</dbReference>
<protein>
    <submittedName>
        <fullName evidence="7">Membrane</fullName>
    </submittedName>
</protein>
<feature type="chain" id="PRO_5040290933" evidence="6">
    <location>
        <begin position="23"/>
        <end position="235"/>
    </location>
</feature>
<dbReference type="EMBL" id="CAICTM010000383">
    <property type="protein sequence ID" value="CAB9509316.1"/>
    <property type="molecule type" value="Genomic_DNA"/>
</dbReference>
<evidence type="ECO:0000313" key="8">
    <source>
        <dbReference type="Proteomes" id="UP001153069"/>
    </source>
</evidence>
<dbReference type="AlphaFoldDB" id="A0A9N8DV62"/>
<dbReference type="Pfam" id="PF07681">
    <property type="entry name" value="DoxX"/>
    <property type="match status" value="1"/>
</dbReference>
<keyword evidence="6" id="KW-0732">Signal</keyword>
<dbReference type="InterPro" id="IPR032808">
    <property type="entry name" value="DoxX"/>
</dbReference>
<dbReference type="PANTHER" id="PTHR33452:SF1">
    <property type="entry name" value="INNER MEMBRANE PROTEIN YPHA-RELATED"/>
    <property type="match status" value="1"/>
</dbReference>
<keyword evidence="8" id="KW-1185">Reference proteome</keyword>
<evidence type="ECO:0000256" key="2">
    <source>
        <dbReference type="ARBA" id="ARBA00022475"/>
    </source>
</evidence>